<dbReference type="EMBL" id="GBRH01223511">
    <property type="protein sequence ID" value="JAD74384.1"/>
    <property type="molecule type" value="Transcribed_RNA"/>
</dbReference>
<dbReference type="AlphaFoldDB" id="A0A0A9CDH5"/>
<sequence>MADCYAPEADDLHRWWLPPEIFADIGIADPDDAPPKTAAADVEQLAMQLACILGGGSGGKGNAAPREPPPAPAPCQPAQVCGLEGRFVVAYGGSNGVGVGGGAAAVAWPFVPYSPVQWQVASNVANTGGALADYARRSPAPPCPAGARLPRGGTGVFLPRAEAYRHAPNPPAKDGKAPKPRAWLHQREEAAAVRVEQQWPQNEMMYLQPLPQRQKATAAAVHACPLPEVALPQDWSYH</sequence>
<reference evidence="1" key="1">
    <citation type="submission" date="2014-09" db="EMBL/GenBank/DDBJ databases">
        <authorList>
            <person name="Magalhaes I.L.F."/>
            <person name="Oliveira U."/>
            <person name="Santos F.R."/>
            <person name="Vidigal T.H.D.A."/>
            <person name="Brescovit A.D."/>
            <person name="Santos A.J."/>
        </authorList>
    </citation>
    <scope>NUCLEOTIDE SEQUENCE</scope>
    <source>
        <tissue evidence="1">Shoot tissue taken approximately 20 cm above the soil surface</tissue>
    </source>
</reference>
<proteinExistence type="predicted"/>
<accession>A0A0A9CDH5</accession>
<evidence type="ECO:0000313" key="1">
    <source>
        <dbReference type="EMBL" id="JAD74384.1"/>
    </source>
</evidence>
<reference evidence="1" key="2">
    <citation type="journal article" date="2015" name="Data Brief">
        <title>Shoot transcriptome of the giant reed, Arundo donax.</title>
        <authorList>
            <person name="Barrero R.A."/>
            <person name="Guerrero F.D."/>
            <person name="Moolhuijzen P."/>
            <person name="Goolsby J.A."/>
            <person name="Tidwell J."/>
            <person name="Bellgard S.E."/>
            <person name="Bellgard M.I."/>
        </authorList>
    </citation>
    <scope>NUCLEOTIDE SEQUENCE</scope>
    <source>
        <tissue evidence="1">Shoot tissue taken approximately 20 cm above the soil surface</tissue>
    </source>
</reference>
<name>A0A0A9CDH5_ARUDO</name>
<organism evidence="1">
    <name type="scientific">Arundo donax</name>
    <name type="common">Giant reed</name>
    <name type="synonym">Donax arundinaceus</name>
    <dbReference type="NCBI Taxonomy" id="35708"/>
    <lineage>
        <taxon>Eukaryota</taxon>
        <taxon>Viridiplantae</taxon>
        <taxon>Streptophyta</taxon>
        <taxon>Embryophyta</taxon>
        <taxon>Tracheophyta</taxon>
        <taxon>Spermatophyta</taxon>
        <taxon>Magnoliopsida</taxon>
        <taxon>Liliopsida</taxon>
        <taxon>Poales</taxon>
        <taxon>Poaceae</taxon>
        <taxon>PACMAD clade</taxon>
        <taxon>Arundinoideae</taxon>
        <taxon>Arundineae</taxon>
        <taxon>Arundo</taxon>
    </lineage>
</organism>
<protein>
    <submittedName>
        <fullName evidence="1">Uncharacterized protein</fullName>
    </submittedName>
</protein>